<feature type="region of interest" description="Disordered" evidence="1">
    <location>
        <begin position="24"/>
        <end position="70"/>
    </location>
</feature>
<evidence type="ECO:0000313" key="2">
    <source>
        <dbReference type="EMBL" id="VVA13471.1"/>
    </source>
</evidence>
<protein>
    <submittedName>
        <fullName evidence="2">Uncharacterized protein</fullName>
    </submittedName>
</protein>
<dbReference type="AlphaFoldDB" id="A0A5E4EFX1"/>
<proteinExistence type="predicted"/>
<organism evidence="2 3">
    <name type="scientific">Prunus dulcis</name>
    <name type="common">Almond</name>
    <name type="synonym">Amygdalus dulcis</name>
    <dbReference type="NCBI Taxonomy" id="3755"/>
    <lineage>
        <taxon>Eukaryota</taxon>
        <taxon>Viridiplantae</taxon>
        <taxon>Streptophyta</taxon>
        <taxon>Embryophyta</taxon>
        <taxon>Tracheophyta</taxon>
        <taxon>Spermatophyta</taxon>
        <taxon>Magnoliopsida</taxon>
        <taxon>eudicotyledons</taxon>
        <taxon>Gunneridae</taxon>
        <taxon>Pentapetalae</taxon>
        <taxon>rosids</taxon>
        <taxon>fabids</taxon>
        <taxon>Rosales</taxon>
        <taxon>Rosaceae</taxon>
        <taxon>Amygdaloideae</taxon>
        <taxon>Amygdaleae</taxon>
        <taxon>Prunus</taxon>
    </lineage>
</organism>
<feature type="compositionally biased region" description="Acidic residues" evidence="1">
    <location>
        <begin position="24"/>
        <end position="38"/>
    </location>
</feature>
<reference evidence="3" key="1">
    <citation type="journal article" date="2020" name="Plant J.">
        <title>Transposons played a major role in the diversification between the closely related almond and peach genomes: results from the almond genome sequence.</title>
        <authorList>
            <person name="Alioto T."/>
            <person name="Alexiou K.G."/>
            <person name="Bardil A."/>
            <person name="Barteri F."/>
            <person name="Castanera R."/>
            <person name="Cruz F."/>
            <person name="Dhingra A."/>
            <person name="Duval H."/>
            <person name="Fernandez I Marti A."/>
            <person name="Frias L."/>
            <person name="Galan B."/>
            <person name="Garcia J.L."/>
            <person name="Howad W."/>
            <person name="Gomez-Garrido J."/>
            <person name="Gut M."/>
            <person name="Julca I."/>
            <person name="Morata J."/>
            <person name="Puigdomenech P."/>
            <person name="Ribeca P."/>
            <person name="Rubio Cabetas M.J."/>
            <person name="Vlasova A."/>
            <person name="Wirthensohn M."/>
            <person name="Garcia-Mas J."/>
            <person name="Gabaldon T."/>
            <person name="Casacuberta J.M."/>
            <person name="Arus P."/>
        </authorList>
    </citation>
    <scope>NUCLEOTIDE SEQUENCE [LARGE SCALE GENOMIC DNA]</scope>
    <source>
        <strain evidence="3">cv. Texas</strain>
    </source>
</reference>
<dbReference type="InParanoid" id="A0A5E4EFX1"/>
<dbReference type="EMBL" id="CABIKO010000007">
    <property type="protein sequence ID" value="VVA13471.1"/>
    <property type="molecule type" value="Genomic_DNA"/>
</dbReference>
<evidence type="ECO:0000256" key="1">
    <source>
        <dbReference type="SAM" id="MobiDB-lite"/>
    </source>
</evidence>
<evidence type="ECO:0000313" key="3">
    <source>
        <dbReference type="Proteomes" id="UP000327085"/>
    </source>
</evidence>
<name>A0A5E4EFX1_PRUDU</name>
<sequence>MKEEGASCQTGAWVFERAFFFWDEDEDEDEDEDDEEAEAGGWSWRPQVNGASEGEEAANVDSRRERVEGRPAFSSNRRLYTSVEVASQRSASAFQDLQALLAMR</sequence>
<dbReference type="Gramene" id="VVA13471">
    <property type="protein sequence ID" value="VVA13471"/>
    <property type="gene ID" value="Prudul26B024200"/>
</dbReference>
<accession>A0A5E4EFX1</accession>
<dbReference type="Proteomes" id="UP000327085">
    <property type="component" value="Chromosome 1"/>
</dbReference>
<gene>
    <name evidence="2" type="ORF">ALMOND_2B024200</name>
</gene>